<keyword evidence="8 12" id="KW-0472">Membrane</keyword>
<organism evidence="13 14">
    <name type="scientific">Batillaria attramentaria</name>
    <dbReference type="NCBI Taxonomy" id="370345"/>
    <lineage>
        <taxon>Eukaryota</taxon>
        <taxon>Metazoa</taxon>
        <taxon>Spiralia</taxon>
        <taxon>Lophotrochozoa</taxon>
        <taxon>Mollusca</taxon>
        <taxon>Gastropoda</taxon>
        <taxon>Caenogastropoda</taxon>
        <taxon>Sorbeoconcha</taxon>
        <taxon>Cerithioidea</taxon>
        <taxon>Batillariidae</taxon>
        <taxon>Batillaria</taxon>
    </lineage>
</organism>
<dbReference type="Proteomes" id="UP001519460">
    <property type="component" value="Unassembled WGS sequence"/>
</dbReference>
<dbReference type="GO" id="GO:0005272">
    <property type="term" value="F:sodium channel activity"/>
    <property type="evidence" value="ECO:0007669"/>
    <property type="project" value="UniProtKB-KW"/>
</dbReference>
<dbReference type="Pfam" id="PF00858">
    <property type="entry name" value="ASC"/>
    <property type="match status" value="1"/>
</dbReference>
<keyword evidence="10 11" id="KW-0407">Ion channel</keyword>
<keyword evidence="5 12" id="KW-1133">Transmembrane helix</keyword>
<dbReference type="GO" id="GO:0016020">
    <property type="term" value="C:membrane"/>
    <property type="evidence" value="ECO:0007669"/>
    <property type="project" value="UniProtKB-SubCell"/>
</dbReference>
<keyword evidence="4 11" id="KW-0812">Transmembrane</keyword>
<proteinExistence type="inferred from homology"/>
<sequence>MTMTAPDRKQRDPDDSDVSSELLGLVAFYKDTATIHGVSQIGGKRLYSFRRKVWLVLLLIMVIGLTTLMFLHFQRFSEHPTVTVVSAQVTDILPFPAVTICNLNQFHRNRIPRDENLRRLLYRMSDYAYIKDYITSEAVVSNESNADKVDTGDELREFCVYRITSYPCDELFTRTVTDLGVCYTFNADKDRERRNTTDSGSLNGLRVILNIEQDNYYYSTYSQSGIKVVLHEPDEAPIMLNRGFFVRPGTCTDVAIRREQTFRLAYPYKAFGHSYCVDTEAADFETPLTRYQNFSYSGITCLRDCFVGRLVEKCGCRHFYEYGTEDFCSVEQLQNCYLPYQGTLFRTFD</sequence>
<evidence type="ECO:0000313" key="14">
    <source>
        <dbReference type="Proteomes" id="UP001519460"/>
    </source>
</evidence>
<dbReference type="PROSITE" id="PS01206">
    <property type="entry name" value="ASC"/>
    <property type="match status" value="1"/>
</dbReference>
<evidence type="ECO:0000256" key="7">
    <source>
        <dbReference type="ARBA" id="ARBA00023065"/>
    </source>
</evidence>
<keyword evidence="7 11" id="KW-0406">Ion transport</keyword>
<evidence type="ECO:0000313" key="13">
    <source>
        <dbReference type="EMBL" id="KAK7495306.1"/>
    </source>
</evidence>
<evidence type="ECO:0000256" key="5">
    <source>
        <dbReference type="ARBA" id="ARBA00022989"/>
    </source>
</evidence>
<evidence type="ECO:0000256" key="12">
    <source>
        <dbReference type="SAM" id="Phobius"/>
    </source>
</evidence>
<dbReference type="AlphaFoldDB" id="A0ABD0L7T5"/>
<dbReference type="InterPro" id="IPR020903">
    <property type="entry name" value="ENaC_CS"/>
</dbReference>
<keyword evidence="14" id="KW-1185">Reference proteome</keyword>
<keyword evidence="3 11" id="KW-0894">Sodium channel</keyword>
<evidence type="ECO:0000256" key="3">
    <source>
        <dbReference type="ARBA" id="ARBA00022461"/>
    </source>
</evidence>
<evidence type="ECO:0000256" key="2">
    <source>
        <dbReference type="ARBA" id="ARBA00022448"/>
    </source>
</evidence>
<evidence type="ECO:0000256" key="8">
    <source>
        <dbReference type="ARBA" id="ARBA00023136"/>
    </source>
</evidence>
<gene>
    <name evidence="13" type="ORF">BaRGS_00013488</name>
</gene>
<comment type="subcellular location">
    <subcellularLocation>
        <location evidence="1">Membrane</location>
        <topology evidence="1">Multi-pass membrane protein</topology>
    </subcellularLocation>
</comment>
<evidence type="ECO:0000256" key="11">
    <source>
        <dbReference type="RuleBase" id="RU000679"/>
    </source>
</evidence>
<dbReference type="Gene3D" id="2.60.470.10">
    <property type="entry name" value="Acid-sensing ion channels like domains"/>
    <property type="match status" value="1"/>
</dbReference>
<evidence type="ECO:0000256" key="1">
    <source>
        <dbReference type="ARBA" id="ARBA00004141"/>
    </source>
</evidence>
<keyword evidence="6" id="KW-0915">Sodium</keyword>
<evidence type="ECO:0000256" key="6">
    <source>
        <dbReference type="ARBA" id="ARBA00023053"/>
    </source>
</evidence>
<dbReference type="PANTHER" id="PTHR11690:SF300">
    <property type="entry name" value="PICKPOCKET PROTEIN 19"/>
    <property type="match status" value="1"/>
</dbReference>
<name>A0ABD0L7T5_9CAEN</name>
<reference evidence="13 14" key="1">
    <citation type="journal article" date="2023" name="Sci. Data">
        <title>Genome assembly of the Korean intertidal mud-creeper Batillaria attramentaria.</title>
        <authorList>
            <person name="Patra A.K."/>
            <person name="Ho P.T."/>
            <person name="Jun S."/>
            <person name="Lee S.J."/>
            <person name="Kim Y."/>
            <person name="Won Y.J."/>
        </authorList>
    </citation>
    <scope>NUCLEOTIDE SEQUENCE [LARGE SCALE GENOMIC DNA]</scope>
    <source>
        <strain evidence="13">Wonlab-2016</strain>
    </source>
</reference>
<accession>A0ABD0L7T5</accession>
<evidence type="ECO:0000256" key="10">
    <source>
        <dbReference type="ARBA" id="ARBA00023303"/>
    </source>
</evidence>
<dbReference type="PRINTS" id="PR01078">
    <property type="entry name" value="AMINACHANNEL"/>
</dbReference>
<comment type="caution">
    <text evidence="13">The sequence shown here is derived from an EMBL/GenBank/DDBJ whole genome shotgun (WGS) entry which is preliminary data.</text>
</comment>
<dbReference type="PANTHER" id="PTHR11690">
    <property type="entry name" value="AMILORIDE-SENSITIVE SODIUM CHANNEL-RELATED"/>
    <property type="match status" value="1"/>
</dbReference>
<evidence type="ECO:0000256" key="4">
    <source>
        <dbReference type="ARBA" id="ARBA00022692"/>
    </source>
</evidence>
<evidence type="ECO:0000256" key="9">
    <source>
        <dbReference type="ARBA" id="ARBA00023201"/>
    </source>
</evidence>
<keyword evidence="9 11" id="KW-0739">Sodium transport</keyword>
<comment type="similarity">
    <text evidence="11">Belongs to the amiloride-sensitive sodium channel (TC 1.A.6) family.</text>
</comment>
<feature type="transmembrane region" description="Helical" evidence="12">
    <location>
        <begin position="53"/>
        <end position="73"/>
    </location>
</feature>
<keyword evidence="2 11" id="KW-0813">Transport</keyword>
<protein>
    <submittedName>
        <fullName evidence="13">Uncharacterized protein</fullName>
    </submittedName>
</protein>
<dbReference type="EMBL" id="JACVVK020000076">
    <property type="protein sequence ID" value="KAK7495306.1"/>
    <property type="molecule type" value="Genomic_DNA"/>
</dbReference>
<dbReference type="InterPro" id="IPR001873">
    <property type="entry name" value="ENaC"/>
</dbReference>